<dbReference type="FunCoup" id="A0A5E4GK77">
    <property type="interactions" value="165"/>
</dbReference>
<name>A0A5E4GK77_PRUDU</name>
<dbReference type="InParanoid" id="A0A5E4GK77"/>
<feature type="domain" description="F-box protein At3g26010-like beta-propeller" evidence="2">
    <location>
        <begin position="92"/>
        <end position="341"/>
    </location>
</feature>
<sequence length="408" mass="46809">MMMNDSVDDLPEVLLVEIICRLSCIKLVFQCKCVSKRWCELISSSHFVGQYVRRQRDLKTPILGTVVVDNGTFFRMENEDGLMSLQLPVISEAAPEQKLFVVGACNDLVLCCPSELDQRDYYICNPYTKKWVALPPPPRIHNWVSVGFICDPYYSYNSSSTFDDEVSINAEYRWRVVRLRQEFYVDIFFSETGEWRESVNVVCGLRNYFDIKTAGVACNGKLYFSGSDHASSYILELDPFQDISNISTTNGNHIIVDKCRFSLAPLDMSSEGRGYSISMYRVLGACRGHLRVSEFVLGNHLSVWELDAGDDNLKWRLVVDKVPFFQMDSSYHDDVSMTPIDEVAKTAIAFHPTIEDTIHVDAHKVIRWNFGAGMFELVPKIRGRNMRWNLNYIHPFVLPWWPTPVPSL</sequence>
<dbReference type="PANTHER" id="PTHR35546:SF130">
    <property type="entry name" value="EXPRESSED PROTEIN"/>
    <property type="match status" value="1"/>
</dbReference>
<organism evidence="3 4">
    <name type="scientific">Prunus dulcis</name>
    <name type="common">Almond</name>
    <name type="synonym">Amygdalus dulcis</name>
    <dbReference type="NCBI Taxonomy" id="3755"/>
    <lineage>
        <taxon>Eukaryota</taxon>
        <taxon>Viridiplantae</taxon>
        <taxon>Streptophyta</taxon>
        <taxon>Embryophyta</taxon>
        <taxon>Tracheophyta</taxon>
        <taxon>Spermatophyta</taxon>
        <taxon>Magnoliopsida</taxon>
        <taxon>eudicotyledons</taxon>
        <taxon>Gunneridae</taxon>
        <taxon>Pentapetalae</taxon>
        <taxon>rosids</taxon>
        <taxon>fabids</taxon>
        <taxon>Rosales</taxon>
        <taxon>Rosaceae</taxon>
        <taxon>Amygdaloideae</taxon>
        <taxon>Amygdaleae</taxon>
        <taxon>Prunus</taxon>
    </lineage>
</organism>
<feature type="domain" description="F-box" evidence="1">
    <location>
        <begin position="8"/>
        <end position="47"/>
    </location>
</feature>
<dbReference type="Gramene" id="VVA40056">
    <property type="protein sequence ID" value="VVA40056"/>
    <property type="gene ID" value="Prudul26B022040"/>
</dbReference>
<evidence type="ECO:0000259" key="2">
    <source>
        <dbReference type="Pfam" id="PF24750"/>
    </source>
</evidence>
<proteinExistence type="predicted"/>
<dbReference type="OMA" id="MDSSYHD"/>
<dbReference type="InterPro" id="IPR036047">
    <property type="entry name" value="F-box-like_dom_sf"/>
</dbReference>
<dbReference type="InterPro" id="IPR055290">
    <property type="entry name" value="At3g26010-like"/>
</dbReference>
<accession>A0A5E4GK77</accession>
<dbReference type="SUPFAM" id="SSF81383">
    <property type="entry name" value="F-box domain"/>
    <property type="match status" value="1"/>
</dbReference>
<gene>
    <name evidence="3" type="ORF">ALMOND_2B022040</name>
</gene>
<dbReference type="InterPro" id="IPR001810">
    <property type="entry name" value="F-box_dom"/>
</dbReference>
<dbReference type="Pfam" id="PF24750">
    <property type="entry name" value="b-prop_At3g26010-like"/>
    <property type="match status" value="1"/>
</dbReference>
<evidence type="ECO:0000313" key="3">
    <source>
        <dbReference type="EMBL" id="VVA40056.1"/>
    </source>
</evidence>
<dbReference type="PANTHER" id="PTHR35546">
    <property type="entry name" value="F-BOX PROTEIN INTERACTION DOMAIN PROTEIN-RELATED"/>
    <property type="match status" value="1"/>
</dbReference>
<evidence type="ECO:0000259" key="1">
    <source>
        <dbReference type="Pfam" id="PF00646"/>
    </source>
</evidence>
<dbReference type="Pfam" id="PF00646">
    <property type="entry name" value="F-box"/>
    <property type="match status" value="1"/>
</dbReference>
<dbReference type="Proteomes" id="UP000327085">
    <property type="component" value="Chromosome 5"/>
</dbReference>
<dbReference type="AlphaFoldDB" id="A0A5E4GK77"/>
<dbReference type="Gene3D" id="1.20.1280.50">
    <property type="match status" value="1"/>
</dbReference>
<dbReference type="InterPro" id="IPR056592">
    <property type="entry name" value="Beta-prop_At3g26010-like"/>
</dbReference>
<protein>
    <submittedName>
        <fullName evidence="3">PREDICTED: F-box</fullName>
    </submittedName>
</protein>
<dbReference type="EMBL" id="CABIKO010000903">
    <property type="protein sequence ID" value="VVA40056.1"/>
    <property type="molecule type" value="Genomic_DNA"/>
</dbReference>
<evidence type="ECO:0000313" key="4">
    <source>
        <dbReference type="Proteomes" id="UP000327085"/>
    </source>
</evidence>
<reference evidence="4" key="1">
    <citation type="journal article" date="2020" name="Plant J.">
        <title>Transposons played a major role in the diversification between the closely related almond and peach genomes: results from the almond genome sequence.</title>
        <authorList>
            <person name="Alioto T."/>
            <person name="Alexiou K.G."/>
            <person name="Bardil A."/>
            <person name="Barteri F."/>
            <person name="Castanera R."/>
            <person name="Cruz F."/>
            <person name="Dhingra A."/>
            <person name="Duval H."/>
            <person name="Fernandez I Marti A."/>
            <person name="Frias L."/>
            <person name="Galan B."/>
            <person name="Garcia J.L."/>
            <person name="Howad W."/>
            <person name="Gomez-Garrido J."/>
            <person name="Gut M."/>
            <person name="Julca I."/>
            <person name="Morata J."/>
            <person name="Puigdomenech P."/>
            <person name="Ribeca P."/>
            <person name="Rubio Cabetas M.J."/>
            <person name="Vlasova A."/>
            <person name="Wirthensohn M."/>
            <person name="Garcia-Mas J."/>
            <person name="Gabaldon T."/>
            <person name="Casacuberta J.M."/>
            <person name="Arus P."/>
        </authorList>
    </citation>
    <scope>NUCLEOTIDE SEQUENCE [LARGE SCALE GENOMIC DNA]</scope>
    <source>
        <strain evidence="4">cv. Texas</strain>
    </source>
</reference>